<organism evidence="2 3">
    <name type="scientific">Rangifer tarandus platyrhynchus</name>
    <name type="common">Svalbard reindeer</name>
    <dbReference type="NCBI Taxonomy" id="3082113"/>
    <lineage>
        <taxon>Eukaryota</taxon>
        <taxon>Metazoa</taxon>
        <taxon>Chordata</taxon>
        <taxon>Craniata</taxon>
        <taxon>Vertebrata</taxon>
        <taxon>Euteleostomi</taxon>
        <taxon>Mammalia</taxon>
        <taxon>Eutheria</taxon>
        <taxon>Laurasiatheria</taxon>
        <taxon>Artiodactyla</taxon>
        <taxon>Ruminantia</taxon>
        <taxon>Pecora</taxon>
        <taxon>Cervidae</taxon>
        <taxon>Odocoileinae</taxon>
        <taxon>Rangifer</taxon>
    </lineage>
</organism>
<reference evidence="2" key="1">
    <citation type="submission" date="2023-04" db="EMBL/GenBank/DDBJ databases">
        <authorList>
            <consortium name="ELIXIR-Norway"/>
        </authorList>
    </citation>
    <scope>NUCLEOTIDE SEQUENCE [LARGE SCALE GENOMIC DNA]</scope>
</reference>
<dbReference type="Proteomes" id="UP001176941">
    <property type="component" value="Chromosome X"/>
</dbReference>
<protein>
    <submittedName>
        <fullName evidence="2">Uncharacterized protein</fullName>
    </submittedName>
</protein>
<feature type="region of interest" description="Disordered" evidence="1">
    <location>
        <begin position="104"/>
        <end position="161"/>
    </location>
</feature>
<dbReference type="EMBL" id="OX460343">
    <property type="protein sequence ID" value="CAI9181187.1"/>
    <property type="molecule type" value="Genomic_DNA"/>
</dbReference>
<keyword evidence="3" id="KW-1185">Reference proteome</keyword>
<proteinExistence type="predicted"/>
<evidence type="ECO:0000256" key="1">
    <source>
        <dbReference type="SAM" id="MobiDB-lite"/>
    </source>
</evidence>
<evidence type="ECO:0000313" key="2">
    <source>
        <dbReference type="EMBL" id="CAI9181187.1"/>
    </source>
</evidence>
<name>A0ABN9A4H3_RANTA</name>
<feature type="region of interest" description="Disordered" evidence="1">
    <location>
        <begin position="1"/>
        <end position="25"/>
    </location>
</feature>
<evidence type="ECO:0000313" key="3">
    <source>
        <dbReference type="Proteomes" id="UP001176941"/>
    </source>
</evidence>
<accession>A0ABN9A4H3</accession>
<gene>
    <name evidence="2" type="ORF">MRATA1EN1_LOCUS30149</name>
</gene>
<sequence length="174" mass="18483">MLEQQAGPALGRAARSATLSPRGTGPQVPSLLLLGKLAPHAFVRVRRSQAHPFGGSRPAPTEVPLLLSRRSPFLVIFFFFRDAEGLWGRAAALAPLDFAARAPQDEAAPPVQEARSPPPPAAAPPKARRWEPAGPGEPLGRGVGPVGRREAGCLRVPPEKRSPAGAWHLKVRFG</sequence>
<feature type="compositionally biased region" description="Basic and acidic residues" evidence="1">
    <location>
        <begin position="147"/>
        <end position="161"/>
    </location>
</feature>